<proteinExistence type="predicted"/>
<dbReference type="CDD" id="cd07067">
    <property type="entry name" value="HP_PGM_like"/>
    <property type="match status" value="1"/>
</dbReference>
<dbReference type="InterPro" id="IPR029033">
    <property type="entry name" value="His_PPase_superfam"/>
</dbReference>
<dbReference type="PANTHER" id="PTHR47623:SF1">
    <property type="entry name" value="OS09G0287300 PROTEIN"/>
    <property type="match status" value="1"/>
</dbReference>
<reference evidence="1 2" key="1">
    <citation type="submission" date="2019-07" db="EMBL/GenBank/DDBJ databases">
        <title>Whole genome shotgun sequence of Cellulomonas composti NBRC 100758.</title>
        <authorList>
            <person name="Hosoyama A."/>
            <person name="Uohara A."/>
            <person name="Ohji S."/>
            <person name="Ichikawa N."/>
        </authorList>
    </citation>
    <scope>NUCLEOTIDE SEQUENCE [LARGE SCALE GENOMIC DNA]</scope>
    <source>
        <strain evidence="1 2">NBRC 100758</strain>
    </source>
</reference>
<dbReference type="SUPFAM" id="SSF53254">
    <property type="entry name" value="Phosphoglycerate mutase-like"/>
    <property type="match status" value="1"/>
</dbReference>
<comment type="caution">
    <text evidence="1">The sequence shown here is derived from an EMBL/GenBank/DDBJ whole genome shotgun (WGS) entry which is preliminary data.</text>
</comment>
<organism evidence="1 2">
    <name type="scientific">Cellulomonas composti</name>
    <dbReference type="NCBI Taxonomy" id="266130"/>
    <lineage>
        <taxon>Bacteria</taxon>
        <taxon>Bacillati</taxon>
        <taxon>Actinomycetota</taxon>
        <taxon>Actinomycetes</taxon>
        <taxon>Micrococcales</taxon>
        <taxon>Cellulomonadaceae</taxon>
        <taxon>Cellulomonas</taxon>
    </lineage>
</organism>
<dbReference type="Gene3D" id="3.40.50.1240">
    <property type="entry name" value="Phosphoglycerate mutase-like"/>
    <property type="match status" value="1"/>
</dbReference>
<evidence type="ECO:0000313" key="2">
    <source>
        <dbReference type="Proteomes" id="UP000321720"/>
    </source>
</evidence>
<name>A0A511J5X8_9CELL</name>
<evidence type="ECO:0000313" key="1">
    <source>
        <dbReference type="EMBL" id="GEL93384.1"/>
    </source>
</evidence>
<dbReference type="AlphaFoldDB" id="A0A511J5X8"/>
<keyword evidence="2" id="KW-1185">Reference proteome</keyword>
<dbReference type="SMART" id="SM00855">
    <property type="entry name" value="PGAM"/>
    <property type="match status" value="1"/>
</dbReference>
<dbReference type="Pfam" id="PF00300">
    <property type="entry name" value="His_Phos_1"/>
    <property type="match status" value="1"/>
</dbReference>
<dbReference type="OrthoDB" id="9810154at2"/>
<dbReference type="EMBL" id="BJWG01000001">
    <property type="protein sequence ID" value="GEL93384.1"/>
    <property type="molecule type" value="Genomic_DNA"/>
</dbReference>
<protein>
    <submittedName>
        <fullName evidence="1">Phosphoglycerate mutase</fullName>
    </submittedName>
</protein>
<accession>A0A511J5X8</accession>
<dbReference type="InterPro" id="IPR013078">
    <property type="entry name" value="His_Pase_superF_clade-1"/>
</dbReference>
<gene>
    <name evidence="1" type="ORF">CCO02nite_00420</name>
</gene>
<dbReference type="RefSeq" id="WP_146840969.1">
    <property type="nucleotide sequence ID" value="NZ_BJWG01000001.1"/>
</dbReference>
<dbReference type="PANTHER" id="PTHR47623">
    <property type="entry name" value="OS09G0287300 PROTEIN"/>
    <property type="match status" value="1"/>
</dbReference>
<dbReference type="Proteomes" id="UP000321720">
    <property type="component" value="Unassembled WGS sequence"/>
</dbReference>
<sequence length="177" mass="18766">MNQPPSVSDEPRRLVLLRHAKAEHPDGVSDHSRPLALQGRRQSARVGTALAAAGLVPDLVWCSSSTRTRQTWDLVRGTLGAQPPAEFLDDVYEAGVRSLLALVATAPASVSTLLVVGHEPTMSHTAATLAGPGSDEDAWSRVQVGVPTASWSLIELDGDWDTVASQAGRLIKVVTPH</sequence>